<sequence>VHQDNYVLARSLLHLANDSVWSHRAGYLGIPLVETFSTTSVENHSPYQFNASKTKFISSHRWGQKPTFSSQEARSTAMLIDPFVVARAVLDTLEIPHSITQRTLHVGQAYNATLFELIPNVVIAPQFNPGVLVAVRMDIEHNEQVLTAVLRTGRKMNIITKAKGLSFISKRSVRADAAPR</sequence>
<evidence type="ECO:0000313" key="2">
    <source>
        <dbReference type="Proteomes" id="UP000034135"/>
    </source>
</evidence>
<name>A0A0G1AU55_9BACT</name>
<dbReference type="Proteomes" id="UP000034135">
    <property type="component" value="Unassembled WGS sequence"/>
</dbReference>
<dbReference type="AlphaFoldDB" id="A0A0G1AU55"/>
<dbReference type="EMBL" id="LCEB01000023">
    <property type="protein sequence ID" value="KKS64582.1"/>
    <property type="molecule type" value="Genomic_DNA"/>
</dbReference>
<protein>
    <submittedName>
        <fullName evidence="1">Uncharacterized protein</fullName>
    </submittedName>
</protein>
<proteinExistence type="predicted"/>
<organism evidence="1 2">
    <name type="scientific">Candidatus Daviesbacteria bacterium GW2011_GWA1_42_6</name>
    <dbReference type="NCBI Taxonomy" id="1618420"/>
    <lineage>
        <taxon>Bacteria</taxon>
        <taxon>Candidatus Daviesiibacteriota</taxon>
    </lineage>
</organism>
<feature type="non-terminal residue" evidence="1">
    <location>
        <position position="1"/>
    </location>
</feature>
<accession>A0A0G1AU55</accession>
<comment type="caution">
    <text evidence="1">The sequence shown here is derived from an EMBL/GenBank/DDBJ whole genome shotgun (WGS) entry which is preliminary data.</text>
</comment>
<reference evidence="1 2" key="1">
    <citation type="journal article" date="2015" name="Nature">
        <title>rRNA introns, odd ribosomes, and small enigmatic genomes across a large radiation of phyla.</title>
        <authorList>
            <person name="Brown C.T."/>
            <person name="Hug L.A."/>
            <person name="Thomas B.C."/>
            <person name="Sharon I."/>
            <person name="Castelle C.J."/>
            <person name="Singh A."/>
            <person name="Wilkins M.J."/>
            <person name="Williams K.H."/>
            <person name="Banfield J.F."/>
        </authorList>
    </citation>
    <scope>NUCLEOTIDE SEQUENCE [LARGE SCALE GENOMIC DNA]</scope>
</reference>
<gene>
    <name evidence="1" type="ORF">UV33_C0023G0007</name>
</gene>
<evidence type="ECO:0000313" key="1">
    <source>
        <dbReference type="EMBL" id="KKS64582.1"/>
    </source>
</evidence>